<organism evidence="3 4">
    <name type="scientific">Tetraparma gracilis</name>
    <dbReference type="NCBI Taxonomy" id="2962635"/>
    <lineage>
        <taxon>Eukaryota</taxon>
        <taxon>Sar</taxon>
        <taxon>Stramenopiles</taxon>
        <taxon>Ochrophyta</taxon>
        <taxon>Bolidophyceae</taxon>
        <taxon>Parmales</taxon>
        <taxon>Triparmaceae</taxon>
        <taxon>Tetraparma</taxon>
    </lineage>
</organism>
<proteinExistence type="predicted"/>
<protein>
    <recommendedName>
        <fullName evidence="5">LTD domain-containing protein</fullName>
    </recommendedName>
</protein>
<reference evidence="3 4" key="1">
    <citation type="journal article" date="2023" name="Commun. Biol.">
        <title>Genome analysis of Parmales, the sister group of diatoms, reveals the evolutionary specialization of diatoms from phago-mixotrophs to photoautotrophs.</title>
        <authorList>
            <person name="Ban H."/>
            <person name="Sato S."/>
            <person name="Yoshikawa S."/>
            <person name="Yamada K."/>
            <person name="Nakamura Y."/>
            <person name="Ichinomiya M."/>
            <person name="Sato N."/>
            <person name="Blanc-Mathieu R."/>
            <person name="Endo H."/>
            <person name="Kuwata A."/>
            <person name="Ogata H."/>
        </authorList>
    </citation>
    <scope>NUCLEOTIDE SEQUENCE [LARGE SCALE GENOMIC DNA]</scope>
</reference>
<accession>A0ABQ6MT24</accession>
<name>A0ABQ6MT24_9STRA</name>
<evidence type="ECO:0000313" key="3">
    <source>
        <dbReference type="EMBL" id="GMI32699.1"/>
    </source>
</evidence>
<keyword evidence="2" id="KW-0472">Membrane</keyword>
<dbReference type="Pfam" id="PF08757">
    <property type="entry name" value="CotH"/>
    <property type="match status" value="1"/>
</dbReference>
<evidence type="ECO:0008006" key="5">
    <source>
        <dbReference type="Google" id="ProtNLM"/>
    </source>
</evidence>
<comment type="caution">
    <text evidence="3">The sequence shown here is derived from an EMBL/GenBank/DDBJ whole genome shotgun (WGS) entry which is preliminary data.</text>
</comment>
<feature type="transmembrane region" description="Helical" evidence="2">
    <location>
        <begin position="750"/>
        <end position="770"/>
    </location>
</feature>
<evidence type="ECO:0000313" key="4">
    <source>
        <dbReference type="Proteomes" id="UP001165060"/>
    </source>
</evidence>
<keyword evidence="2" id="KW-0812">Transmembrane</keyword>
<keyword evidence="4" id="KW-1185">Reference proteome</keyword>
<feature type="region of interest" description="Disordered" evidence="1">
    <location>
        <begin position="725"/>
        <end position="747"/>
    </location>
</feature>
<evidence type="ECO:0000256" key="1">
    <source>
        <dbReference type="SAM" id="MobiDB-lite"/>
    </source>
</evidence>
<keyword evidence="2" id="KW-1133">Transmembrane helix</keyword>
<evidence type="ECO:0000256" key="2">
    <source>
        <dbReference type="SAM" id="Phobius"/>
    </source>
</evidence>
<dbReference type="InterPro" id="IPR014867">
    <property type="entry name" value="Spore_coat_CotH_CotH2/3/7"/>
</dbReference>
<sequence length="771" mass="84663">MNDDGTKPDTAMDDVLDMHITMSAENEAKMWDEQSYEMYTDWDSLTVGGATLTGGRMRPRGQSTLAIGTCLDNGGIPFLLDFTSQDNSQRLFGVEKMYLRHHMSDPSYAREWSFHRLLARSGLPFLRTRTVVLYINGNKAAVYEAMEAPDQEYVFARSFPDYNVDDHALFKIKTNSIGCDTVEQGYNDAAIALANDVPPYQFERGSHREKIEIMEWDIYGCLNQFFGNMGKEKTSVLSAYKAYGEDCADMLVSEGLVKQGLGSDNWQQIMKDFYTEHMGAAGCEDRECLNSDLKHQVDTEQWLKNFAWYAITNTMDAPMGNGNNWFIANPNDGTGWKIVQYDHNNALESGGFGLCSDSCAETGITWAITRPTCRAIHTNQLVGPLLSDPDLHARFLEIVKELLDTVLTNDVLWEFSAHINAVAEHIPADPWGFGANPTNEANVFFSKSNWGGGWPWLSALRERRDEIYDQFEALEAGTFPRPTEDLIGDGEACVDWQSAEAAEESGAGYCEADCAAAAGCYTVGCSSRDMTTGLWSGVFEACNPANMYCDPCFPDSTCLMVAGEEDGEEDGEVDRTYTTVVISEVSSSPVPNVCDGQDYIELFNPTATIQYLTANVLHDELGRRDPNAYHFPAMAKLTSGEILVLCANSDGSAGPLFGISDSDAVSISEMSTGKGVTSAGRMRGDRGDGESWQLQTDGSYAWAPATPYVFGDYGEPPEIPEELIEEDEDEDEDDDDEEGNEGGGNLSSGAASSAAIFLLVAIVSVVTVVVW</sequence>
<dbReference type="PANTHER" id="PTHR40050">
    <property type="entry name" value="INNER SPORE COAT PROTEIN H"/>
    <property type="match status" value="1"/>
</dbReference>
<dbReference type="PANTHER" id="PTHR40050:SF1">
    <property type="entry name" value="INNER SPORE COAT PROTEIN H"/>
    <property type="match status" value="1"/>
</dbReference>
<feature type="region of interest" description="Disordered" evidence="1">
    <location>
        <begin position="674"/>
        <end position="693"/>
    </location>
</feature>
<dbReference type="Proteomes" id="UP001165060">
    <property type="component" value="Unassembled WGS sequence"/>
</dbReference>
<dbReference type="EMBL" id="BRYB01004527">
    <property type="protein sequence ID" value="GMI32699.1"/>
    <property type="molecule type" value="Genomic_DNA"/>
</dbReference>
<feature type="compositionally biased region" description="Acidic residues" evidence="1">
    <location>
        <begin position="725"/>
        <end position="740"/>
    </location>
</feature>
<gene>
    <name evidence="3" type="ORF">TeGR_g766</name>
</gene>